<dbReference type="EMBL" id="JH767132">
    <property type="protein sequence ID" value="EQC42373.1"/>
    <property type="molecule type" value="Genomic_DNA"/>
</dbReference>
<reference evidence="2 3" key="1">
    <citation type="submission" date="2012-04" db="EMBL/GenBank/DDBJ databases">
        <title>The Genome Sequence of Saprolegnia declina VS20.</title>
        <authorList>
            <consortium name="The Broad Institute Genome Sequencing Platform"/>
            <person name="Russ C."/>
            <person name="Nusbaum C."/>
            <person name="Tyler B."/>
            <person name="van West P."/>
            <person name="Dieguez-Uribeondo J."/>
            <person name="de Bruijn I."/>
            <person name="Tripathy S."/>
            <person name="Jiang R."/>
            <person name="Young S.K."/>
            <person name="Zeng Q."/>
            <person name="Gargeya S."/>
            <person name="Fitzgerald M."/>
            <person name="Haas B."/>
            <person name="Abouelleil A."/>
            <person name="Alvarado L."/>
            <person name="Arachchi H.M."/>
            <person name="Berlin A."/>
            <person name="Chapman S.B."/>
            <person name="Goldberg J."/>
            <person name="Griggs A."/>
            <person name="Gujja S."/>
            <person name="Hansen M."/>
            <person name="Howarth C."/>
            <person name="Imamovic A."/>
            <person name="Larimer J."/>
            <person name="McCowen C."/>
            <person name="Montmayeur A."/>
            <person name="Murphy C."/>
            <person name="Neiman D."/>
            <person name="Pearson M."/>
            <person name="Priest M."/>
            <person name="Roberts A."/>
            <person name="Saif S."/>
            <person name="Shea T."/>
            <person name="Sisk P."/>
            <person name="Sykes S."/>
            <person name="Wortman J."/>
            <person name="Nusbaum C."/>
            <person name="Birren B."/>
        </authorList>
    </citation>
    <scope>NUCLEOTIDE SEQUENCE [LARGE SCALE GENOMIC DNA]</scope>
    <source>
        <strain evidence="2 3">VS20</strain>
    </source>
</reference>
<dbReference type="OrthoDB" id="10486345at2759"/>
<gene>
    <name evidence="2" type="ORF">SDRG_00110</name>
</gene>
<evidence type="ECO:0008006" key="4">
    <source>
        <dbReference type="Google" id="ProtNLM"/>
    </source>
</evidence>
<dbReference type="RefSeq" id="XP_008603796.1">
    <property type="nucleotide sequence ID" value="XM_008605574.1"/>
</dbReference>
<evidence type="ECO:0000256" key="1">
    <source>
        <dbReference type="SAM" id="MobiDB-lite"/>
    </source>
</evidence>
<dbReference type="Proteomes" id="UP000030762">
    <property type="component" value="Unassembled WGS sequence"/>
</dbReference>
<accession>T0SAK9</accession>
<protein>
    <recommendedName>
        <fullName evidence="4">Myb-like domain-containing protein</fullName>
    </recommendedName>
</protein>
<evidence type="ECO:0000313" key="2">
    <source>
        <dbReference type="EMBL" id="EQC42373.1"/>
    </source>
</evidence>
<keyword evidence="3" id="KW-1185">Reference proteome</keyword>
<dbReference type="VEuPathDB" id="FungiDB:SDRG_00110"/>
<sequence length="204" mass="22736">MNVSVLDCFAEVDLLPSTPAGWLMRDLRSLLGAVGEFQRSTRPGSRLDWARIATMLAPDLDKTPYELQIRYKWIADKVRRRRQREVARVTVVNARPVRCTTPHSADIAATRSGSVYAVTPGRPRTRSISRPGGMLSTQRTTKARKKRSPKTAKVSGQPRTQSVKLEAFKTKPVKTESLQTKSKAIKAETVNVVRGVSMKPKAPR</sequence>
<organism evidence="2 3">
    <name type="scientific">Saprolegnia diclina (strain VS20)</name>
    <dbReference type="NCBI Taxonomy" id="1156394"/>
    <lineage>
        <taxon>Eukaryota</taxon>
        <taxon>Sar</taxon>
        <taxon>Stramenopiles</taxon>
        <taxon>Oomycota</taxon>
        <taxon>Saprolegniomycetes</taxon>
        <taxon>Saprolegniales</taxon>
        <taxon>Saprolegniaceae</taxon>
        <taxon>Saprolegnia</taxon>
    </lineage>
</organism>
<dbReference type="GeneID" id="19940837"/>
<feature type="compositionally biased region" description="Basic residues" evidence="1">
    <location>
        <begin position="141"/>
        <end position="150"/>
    </location>
</feature>
<evidence type="ECO:0000313" key="3">
    <source>
        <dbReference type="Proteomes" id="UP000030762"/>
    </source>
</evidence>
<feature type="region of interest" description="Disordered" evidence="1">
    <location>
        <begin position="122"/>
        <end position="164"/>
    </location>
</feature>
<dbReference type="AlphaFoldDB" id="T0SAK9"/>
<name>T0SAK9_SAPDV</name>
<dbReference type="InParanoid" id="T0SAK9"/>
<proteinExistence type="predicted"/>